<dbReference type="GO" id="GO:0006508">
    <property type="term" value="P:proteolysis"/>
    <property type="evidence" value="ECO:0007669"/>
    <property type="project" value="UniProtKB-KW"/>
</dbReference>
<keyword evidence="6" id="KW-0378">Hydrolase</keyword>
<keyword evidence="6" id="KW-0645">Protease</keyword>
<keyword evidence="2 5" id="KW-0812">Transmembrane</keyword>
<evidence type="ECO:0000313" key="6">
    <source>
        <dbReference type="EMBL" id="MBU3806224.1"/>
    </source>
</evidence>
<evidence type="ECO:0000256" key="4">
    <source>
        <dbReference type="ARBA" id="ARBA00023136"/>
    </source>
</evidence>
<dbReference type="GO" id="GO:0016020">
    <property type="term" value="C:membrane"/>
    <property type="evidence" value="ECO:0007669"/>
    <property type="project" value="UniProtKB-SubCell"/>
</dbReference>
<evidence type="ECO:0000256" key="1">
    <source>
        <dbReference type="ARBA" id="ARBA00004141"/>
    </source>
</evidence>
<dbReference type="GO" id="GO:0008233">
    <property type="term" value="F:peptidase activity"/>
    <property type="evidence" value="ECO:0007669"/>
    <property type="project" value="UniProtKB-KW"/>
</dbReference>
<protein>
    <submittedName>
        <fullName evidence="6">Rhomboid family intramembrane serine protease</fullName>
    </submittedName>
</protein>
<accession>A0A948T347</accession>
<sequence length="212" mass="24964">MNLMQKWSRRLPWLAIPNLMLYLVAGKAILWLLVMFGDSRIYSLLTLTRAQLFQGQIWRLFTFIFVPPIQFQPLFLVLELYFLYWIGNALEQYWGAGPFTLYILCGMVGSWVSCLLVGAANDQWMFYALFFAFAWLFPQVQVLLFYVIPVKVQWLGWASAALLLLQFLGMTMAAKLGLFLGLAGFWLVFGTQAGTRYKDWKRRREWQNQWRR</sequence>
<feature type="transmembrane region" description="Helical" evidence="5">
    <location>
        <begin position="124"/>
        <end position="147"/>
    </location>
</feature>
<feature type="transmembrane region" description="Helical" evidence="5">
    <location>
        <begin position="12"/>
        <end position="37"/>
    </location>
</feature>
<dbReference type="SUPFAM" id="SSF144091">
    <property type="entry name" value="Rhomboid-like"/>
    <property type="match status" value="1"/>
</dbReference>
<comment type="caution">
    <text evidence="6">The sequence shown here is derived from an EMBL/GenBank/DDBJ whole genome shotgun (WGS) entry which is preliminary data.</text>
</comment>
<dbReference type="EMBL" id="JAHLFP010000037">
    <property type="protein sequence ID" value="MBU3806224.1"/>
    <property type="molecule type" value="Genomic_DNA"/>
</dbReference>
<dbReference type="Gene3D" id="1.20.1540.10">
    <property type="entry name" value="Rhomboid-like"/>
    <property type="match status" value="1"/>
</dbReference>
<gene>
    <name evidence="6" type="ORF">H9882_04955</name>
</gene>
<keyword evidence="4 5" id="KW-0472">Membrane</keyword>
<evidence type="ECO:0000256" key="5">
    <source>
        <dbReference type="SAM" id="Phobius"/>
    </source>
</evidence>
<comment type="subcellular location">
    <subcellularLocation>
        <location evidence="1">Membrane</location>
        <topology evidence="1">Multi-pass membrane protein</topology>
    </subcellularLocation>
</comment>
<reference evidence="6" key="1">
    <citation type="journal article" date="2021" name="PeerJ">
        <title>Extensive microbial diversity within the chicken gut microbiome revealed by metagenomics and culture.</title>
        <authorList>
            <person name="Gilroy R."/>
            <person name="Ravi A."/>
            <person name="Getino M."/>
            <person name="Pursley I."/>
            <person name="Horton D.L."/>
            <person name="Alikhan N.F."/>
            <person name="Baker D."/>
            <person name="Gharbi K."/>
            <person name="Hall N."/>
            <person name="Watson M."/>
            <person name="Adriaenssens E.M."/>
            <person name="Foster-Nyarko E."/>
            <person name="Jarju S."/>
            <person name="Secka A."/>
            <person name="Antonio M."/>
            <person name="Oren A."/>
            <person name="Chaudhuri R.R."/>
            <person name="La Ragione R."/>
            <person name="Hildebrand F."/>
            <person name="Pallen M.J."/>
        </authorList>
    </citation>
    <scope>NUCLEOTIDE SEQUENCE</scope>
    <source>
        <strain evidence="6">B5_2728</strain>
    </source>
</reference>
<organism evidence="6 7">
    <name type="scientific">Candidatus Allofournierella pullistercoris</name>
    <dbReference type="NCBI Taxonomy" id="2838597"/>
    <lineage>
        <taxon>Bacteria</taxon>
        <taxon>Bacillati</taxon>
        <taxon>Bacillota</taxon>
        <taxon>Clostridia</taxon>
        <taxon>Eubacteriales</taxon>
        <taxon>Oscillospiraceae</taxon>
        <taxon>Allofournierella</taxon>
    </lineage>
</organism>
<feature type="transmembrane region" description="Helical" evidence="5">
    <location>
        <begin position="57"/>
        <end position="87"/>
    </location>
</feature>
<evidence type="ECO:0000256" key="2">
    <source>
        <dbReference type="ARBA" id="ARBA00022692"/>
    </source>
</evidence>
<dbReference type="Proteomes" id="UP000713596">
    <property type="component" value="Unassembled WGS sequence"/>
</dbReference>
<evidence type="ECO:0000313" key="7">
    <source>
        <dbReference type="Proteomes" id="UP000713596"/>
    </source>
</evidence>
<proteinExistence type="predicted"/>
<dbReference type="AlphaFoldDB" id="A0A948T347"/>
<keyword evidence="3 5" id="KW-1133">Transmembrane helix</keyword>
<feature type="transmembrane region" description="Helical" evidence="5">
    <location>
        <begin position="176"/>
        <end position="194"/>
    </location>
</feature>
<reference evidence="6" key="2">
    <citation type="submission" date="2021-04" db="EMBL/GenBank/DDBJ databases">
        <authorList>
            <person name="Gilroy R."/>
        </authorList>
    </citation>
    <scope>NUCLEOTIDE SEQUENCE</scope>
    <source>
        <strain evidence="6">B5_2728</strain>
    </source>
</reference>
<feature type="transmembrane region" description="Helical" evidence="5">
    <location>
        <begin position="99"/>
        <end position="118"/>
    </location>
</feature>
<evidence type="ECO:0000256" key="3">
    <source>
        <dbReference type="ARBA" id="ARBA00022989"/>
    </source>
</evidence>
<dbReference type="InterPro" id="IPR035952">
    <property type="entry name" value="Rhomboid-like_sf"/>
</dbReference>
<name>A0A948T347_9FIRM</name>